<organism evidence="1 2">
    <name type="scientific">Racocetra persica</name>
    <dbReference type="NCBI Taxonomy" id="160502"/>
    <lineage>
        <taxon>Eukaryota</taxon>
        <taxon>Fungi</taxon>
        <taxon>Fungi incertae sedis</taxon>
        <taxon>Mucoromycota</taxon>
        <taxon>Glomeromycotina</taxon>
        <taxon>Glomeromycetes</taxon>
        <taxon>Diversisporales</taxon>
        <taxon>Gigasporaceae</taxon>
        <taxon>Racocetra</taxon>
    </lineage>
</organism>
<proteinExistence type="predicted"/>
<evidence type="ECO:0000313" key="1">
    <source>
        <dbReference type="EMBL" id="CAG8761458.1"/>
    </source>
</evidence>
<feature type="non-terminal residue" evidence="1">
    <location>
        <position position="1"/>
    </location>
</feature>
<keyword evidence="2" id="KW-1185">Reference proteome</keyword>
<protein>
    <submittedName>
        <fullName evidence="1">18785_t:CDS:1</fullName>
    </submittedName>
</protein>
<name>A0ACA9QR55_9GLOM</name>
<sequence length="308" mass="36024">DSRKKLCAIGTCSVGDEEKPKYNKLILSDIAIRLVFISVHTGQIRNLLRIALLEGISKTAFGDLTGQQWVDHYKISIAWGAILLTLLLSTMRLNFYLVRISIYYREISCDNTGCLLKNWNFYMCYQFDKNEQKVCMLLEEDEIDQNIFDISNFALIIVINYMQRFFKTRRKCTKILLPDPQNQQQQDSRYLTDALSYYLEEKFSLPAEQSGLPQLQQDQNETQRPDTIKLIDNGNLDQRINNLKLLPNLINDLQKLRISRLDKLHLEQYDYYTDLKDKTEEISMLNNLFNIINNNKVLTAIQISTLLK</sequence>
<accession>A0ACA9QR55</accession>
<feature type="non-terminal residue" evidence="1">
    <location>
        <position position="308"/>
    </location>
</feature>
<dbReference type="Proteomes" id="UP000789920">
    <property type="component" value="Unassembled WGS sequence"/>
</dbReference>
<evidence type="ECO:0000313" key="2">
    <source>
        <dbReference type="Proteomes" id="UP000789920"/>
    </source>
</evidence>
<gene>
    <name evidence="1" type="ORF">RPERSI_LOCUS15277</name>
</gene>
<reference evidence="1" key="1">
    <citation type="submission" date="2021-06" db="EMBL/GenBank/DDBJ databases">
        <authorList>
            <person name="Kallberg Y."/>
            <person name="Tangrot J."/>
            <person name="Rosling A."/>
        </authorList>
    </citation>
    <scope>NUCLEOTIDE SEQUENCE</scope>
    <source>
        <strain evidence="1">MA461A</strain>
    </source>
</reference>
<comment type="caution">
    <text evidence="1">The sequence shown here is derived from an EMBL/GenBank/DDBJ whole genome shotgun (WGS) entry which is preliminary data.</text>
</comment>
<dbReference type="EMBL" id="CAJVQC010036487">
    <property type="protein sequence ID" value="CAG8761458.1"/>
    <property type="molecule type" value="Genomic_DNA"/>
</dbReference>